<evidence type="ECO:0000313" key="1">
    <source>
        <dbReference type="EMBL" id="KAJ3472929.1"/>
    </source>
</evidence>
<proteinExistence type="predicted"/>
<protein>
    <submittedName>
        <fullName evidence="1">Uncharacterized protein</fullName>
    </submittedName>
</protein>
<dbReference type="EMBL" id="JANAKD010002774">
    <property type="protein sequence ID" value="KAJ3472929.1"/>
    <property type="molecule type" value="Genomic_DNA"/>
</dbReference>
<evidence type="ECO:0000313" key="2">
    <source>
        <dbReference type="Proteomes" id="UP001148737"/>
    </source>
</evidence>
<accession>A0ACC1QEH0</accession>
<dbReference type="Proteomes" id="UP001148737">
    <property type="component" value="Unassembled WGS sequence"/>
</dbReference>
<gene>
    <name evidence="1" type="ORF">NLG97_g10626</name>
</gene>
<name>A0ACC1QEH0_9HYPO</name>
<reference evidence="1" key="1">
    <citation type="submission" date="2022-07" db="EMBL/GenBank/DDBJ databases">
        <title>Genome Sequence of Lecanicillium saksenae.</title>
        <authorList>
            <person name="Buettner E."/>
        </authorList>
    </citation>
    <scope>NUCLEOTIDE SEQUENCE</scope>
    <source>
        <strain evidence="1">VT-O1</strain>
    </source>
</reference>
<sequence length="115" mass="12429">MNGSEATSEAKPPLASGGVSNGDSVGSKKRKKDGLAPIMTHSPEPVDKTGFYEQETKRGDLQHTTNSFEIHQADGVAVRLPRGKTWVSQPKCAARYDKRAEQGSNTRAADRMADE</sequence>
<keyword evidence="2" id="KW-1185">Reference proteome</keyword>
<organism evidence="1 2">
    <name type="scientific">Lecanicillium saksenae</name>
    <dbReference type="NCBI Taxonomy" id="468837"/>
    <lineage>
        <taxon>Eukaryota</taxon>
        <taxon>Fungi</taxon>
        <taxon>Dikarya</taxon>
        <taxon>Ascomycota</taxon>
        <taxon>Pezizomycotina</taxon>
        <taxon>Sordariomycetes</taxon>
        <taxon>Hypocreomycetidae</taxon>
        <taxon>Hypocreales</taxon>
        <taxon>Cordycipitaceae</taxon>
        <taxon>Lecanicillium</taxon>
    </lineage>
</organism>
<comment type="caution">
    <text evidence="1">The sequence shown here is derived from an EMBL/GenBank/DDBJ whole genome shotgun (WGS) entry which is preliminary data.</text>
</comment>